<reference evidence="1 2" key="2">
    <citation type="journal article" date="2011" name="Mol. Biol. Evol.">
        <title>Unity in variety--the pan-genome of the Chlamydiae.</title>
        <authorList>
            <person name="Collingro A."/>
            <person name="Tischler P."/>
            <person name="Weinmaier T."/>
            <person name="Penz T."/>
            <person name="Heinz E."/>
            <person name="Brunham R.C."/>
            <person name="Read T.D."/>
            <person name="Bavoil P.M."/>
            <person name="Sachse K."/>
            <person name="Kahane S."/>
            <person name="Friedman M.G."/>
            <person name="Rattei T."/>
            <person name="Myers G.S."/>
            <person name="Horn M."/>
        </authorList>
    </citation>
    <scope>NUCLEOTIDE SEQUENCE [LARGE SCALE GENOMIC DNA]</scope>
    <source>
        <strain evidence="2">UV7</strain>
    </source>
</reference>
<protein>
    <submittedName>
        <fullName evidence="1">Uncharacterized protein</fullName>
    </submittedName>
</protein>
<name>F8KX22_PARAV</name>
<proteinExistence type="predicted"/>
<evidence type="ECO:0000313" key="2">
    <source>
        <dbReference type="Proteomes" id="UP000000495"/>
    </source>
</evidence>
<sequence length="93" mass="11005">MDFTHAQISLLSDCIADKNIKEKCIRTIKEERIYEEKHPTNKYNIKFSSDEKAQILDELTFLLTEKGLNFDDNVNDYGKKIEDLIDKFNPYEK</sequence>
<keyword evidence="2" id="KW-1185">Reference proteome</keyword>
<reference key="1">
    <citation type="journal article" date="2011" name="Mol. Biol. Evol.">
        <title>Unity in variety -- the pan-genome of the Chlamydiae.</title>
        <authorList>
            <person name="Collingro A."/>
            <person name="Tischler P."/>
            <person name="Weinmaier T."/>
            <person name="Penz T."/>
            <person name="Heinz E."/>
            <person name="Brunham R.C."/>
            <person name="Read T.D."/>
            <person name="Bavoil P.M."/>
            <person name="Sachse K."/>
            <person name="Kahane S."/>
            <person name="Friedman M.G."/>
            <person name="Rattei T."/>
            <person name="Myers G.S.A."/>
            <person name="Horn M."/>
        </authorList>
    </citation>
    <scope>NUCLEOTIDE SEQUENCE</scope>
    <source>
        <strain>UV7</strain>
    </source>
</reference>
<dbReference type="EMBL" id="FR872580">
    <property type="protein sequence ID" value="CCB85489.1"/>
    <property type="molecule type" value="Genomic_DNA"/>
</dbReference>
<dbReference type="KEGG" id="puv:PUV_05390"/>
<dbReference type="Proteomes" id="UP000000495">
    <property type="component" value="Chromosome"/>
</dbReference>
<organism evidence="1 2">
    <name type="scientific">Parachlamydia acanthamoebae (strain UV7)</name>
    <dbReference type="NCBI Taxonomy" id="765952"/>
    <lineage>
        <taxon>Bacteria</taxon>
        <taxon>Pseudomonadati</taxon>
        <taxon>Chlamydiota</taxon>
        <taxon>Chlamydiia</taxon>
        <taxon>Parachlamydiales</taxon>
        <taxon>Parachlamydiaceae</taxon>
        <taxon>Parachlamydia</taxon>
    </lineage>
</organism>
<dbReference type="STRING" id="765952.PUV_05390"/>
<evidence type="ECO:0000313" key="1">
    <source>
        <dbReference type="EMBL" id="CCB85489.1"/>
    </source>
</evidence>
<gene>
    <name evidence="1" type="ordered locus">PUV_05390</name>
</gene>
<dbReference type="HOGENOM" id="CLU_2396935_0_0_0"/>
<dbReference type="AlphaFoldDB" id="F8KX22"/>
<accession>F8KX22</accession>